<feature type="transmembrane region" description="Helical" evidence="1">
    <location>
        <begin position="7"/>
        <end position="28"/>
    </location>
</feature>
<evidence type="ECO:0000256" key="1">
    <source>
        <dbReference type="SAM" id="Phobius"/>
    </source>
</evidence>
<evidence type="ECO:0000313" key="2">
    <source>
        <dbReference type="EMBL" id="MBX57801.1"/>
    </source>
</evidence>
<protein>
    <submittedName>
        <fullName evidence="2">Uncharacterized protein</fullName>
    </submittedName>
</protein>
<reference evidence="2" key="1">
    <citation type="submission" date="2018-02" db="EMBL/GenBank/DDBJ databases">
        <title>Rhizophora mucronata_Transcriptome.</title>
        <authorList>
            <person name="Meera S.P."/>
            <person name="Sreeshan A."/>
            <person name="Augustine A."/>
        </authorList>
    </citation>
    <scope>NUCLEOTIDE SEQUENCE</scope>
    <source>
        <tissue evidence="2">Leaf</tissue>
    </source>
</reference>
<name>A0A2P2PSU0_RHIMU</name>
<sequence>MQTPTDMILNHATLALVLSLTSLISASFSL</sequence>
<accession>A0A2P2PSU0</accession>
<keyword evidence="1" id="KW-0472">Membrane</keyword>
<dbReference type="AlphaFoldDB" id="A0A2P2PSU0"/>
<keyword evidence="1" id="KW-0812">Transmembrane</keyword>
<keyword evidence="1" id="KW-1133">Transmembrane helix</keyword>
<proteinExistence type="predicted"/>
<dbReference type="EMBL" id="GGEC01077317">
    <property type="protein sequence ID" value="MBX57801.1"/>
    <property type="molecule type" value="Transcribed_RNA"/>
</dbReference>
<organism evidence="2">
    <name type="scientific">Rhizophora mucronata</name>
    <name type="common">Asiatic mangrove</name>
    <dbReference type="NCBI Taxonomy" id="61149"/>
    <lineage>
        <taxon>Eukaryota</taxon>
        <taxon>Viridiplantae</taxon>
        <taxon>Streptophyta</taxon>
        <taxon>Embryophyta</taxon>
        <taxon>Tracheophyta</taxon>
        <taxon>Spermatophyta</taxon>
        <taxon>Magnoliopsida</taxon>
        <taxon>eudicotyledons</taxon>
        <taxon>Gunneridae</taxon>
        <taxon>Pentapetalae</taxon>
        <taxon>rosids</taxon>
        <taxon>fabids</taxon>
        <taxon>Malpighiales</taxon>
        <taxon>Rhizophoraceae</taxon>
        <taxon>Rhizophora</taxon>
    </lineage>
</organism>